<sequence length="447" mass="49528">MLTTSANGPASPNAPLILSANGVLLADAATSPSSSSSTPSGSSTTTSGSNASSEGYEEVPRDVTVRERQRPEVDALGVHLGGFYAYPSVRTSEIYNDNIFARPDHTDGDFITEVAPELSLQSNWNNHELNFDAGAAAGYYADHTGEDYVDYHFGTDGRLDVTRDDQLTGAFMYRREHEDRSSPDDRQGKFPTEYDLFRTEIGDQNRFGRFTVKIDGRLDRYNYFDVEAENGATINNDDRDRLSSLGSVTVSYEIVPDYEAYVRASYNRQDYDTDRDNEGFNRNSQGFETVAGLAIDLGGVTRADIFAGYQSQFYEDSAFDTVQGPSFGAALTWNVTGITTVTATLTRTLQETTTPGAAGYFATDAILNIDHELLRNLILNVYGGYSNRDYEGISRNDDLWLAGAGAEYLMNRYMSLEAKYRFDTRDSSESDEDYTRNLILLSLVLKL</sequence>
<evidence type="ECO:0000313" key="2">
    <source>
        <dbReference type="EMBL" id="QEX20433.1"/>
    </source>
</evidence>
<dbReference type="RefSeq" id="WP_151114667.1">
    <property type="nucleotide sequence ID" value="NZ_CP042582.1"/>
</dbReference>
<dbReference type="OrthoDB" id="7398962at2"/>
<dbReference type="Pfam" id="PF10082">
    <property type="entry name" value="BBP2_2"/>
    <property type="match status" value="1"/>
</dbReference>
<dbReference type="Proteomes" id="UP000325797">
    <property type="component" value="Chromosome"/>
</dbReference>
<dbReference type="EMBL" id="CP042582">
    <property type="protein sequence ID" value="QEX20433.1"/>
    <property type="molecule type" value="Genomic_DNA"/>
</dbReference>
<organism evidence="2 3">
    <name type="scientific">Hypericibacter adhaerens</name>
    <dbReference type="NCBI Taxonomy" id="2602016"/>
    <lineage>
        <taxon>Bacteria</taxon>
        <taxon>Pseudomonadati</taxon>
        <taxon>Pseudomonadota</taxon>
        <taxon>Alphaproteobacteria</taxon>
        <taxon>Rhodospirillales</taxon>
        <taxon>Dongiaceae</taxon>
        <taxon>Hypericibacter</taxon>
    </lineage>
</organism>
<feature type="compositionally biased region" description="Basic and acidic residues" evidence="1">
    <location>
        <begin position="58"/>
        <end position="70"/>
    </location>
</feature>
<dbReference type="KEGG" id="hadh:FRZ61_03500"/>
<dbReference type="SUPFAM" id="SSF103515">
    <property type="entry name" value="Autotransporter"/>
    <property type="match status" value="1"/>
</dbReference>
<feature type="region of interest" description="Disordered" evidence="1">
    <location>
        <begin position="28"/>
        <end position="70"/>
    </location>
</feature>
<evidence type="ECO:0008006" key="4">
    <source>
        <dbReference type="Google" id="ProtNLM"/>
    </source>
</evidence>
<evidence type="ECO:0000256" key="1">
    <source>
        <dbReference type="SAM" id="MobiDB-lite"/>
    </source>
</evidence>
<protein>
    <recommendedName>
        <fullName evidence="4">Outer membrane beta-barrel protein</fullName>
    </recommendedName>
</protein>
<dbReference type="AlphaFoldDB" id="A0A5J6MSZ9"/>
<name>A0A5J6MSZ9_9PROT</name>
<dbReference type="InterPro" id="IPR036709">
    <property type="entry name" value="Autotransporte_beta_dom_sf"/>
</dbReference>
<proteinExistence type="predicted"/>
<gene>
    <name evidence="2" type="ORF">FRZ61_03500</name>
</gene>
<dbReference type="InterPro" id="IPR018759">
    <property type="entry name" value="BBP2_2"/>
</dbReference>
<accession>A0A5J6MSZ9</accession>
<reference evidence="2 3" key="1">
    <citation type="submission" date="2019-08" db="EMBL/GenBank/DDBJ databases">
        <title>Hyperibacter terrae gen. nov., sp. nov. and Hyperibacter viscosus sp. nov., two new members in the family Rhodospirillaceae isolated from the rhizosphere of Hypericum perforatum.</title>
        <authorList>
            <person name="Noviana Z."/>
        </authorList>
    </citation>
    <scope>NUCLEOTIDE SEQUENCE [LARGE SCALE GENOMIC DNA]</scope>
    <source>
        <strain evidence="2 3">R5959</strain>
    </source>
</reference>
<feature type="compositionally biased region" description="Low complexity" evidence="1">
    <location>
        <begin position="29"/>
        <end position="53"/>
    </location>
</feature>
<keyword evidence="3" id="KW-1185">Reference proteome</keyword>
<evidence type="ECO:0000313" key="3">
    <source>
        <dbReference type="Proteomes" id="UP000325797"/>
    </source>
</evidence>